<keyword evidence="13" id="KW-0547">Nucleotide-binding</keyword>
<accession>A0A1H3TP95</accession>
<keyword evidence="8" id="KW-0963">Cytoplasm</keyword>
<dbReference type="SUPFAM" id="SSF53271">
    <property type="entry name" value="PRTase-like"/>
    <property type="match status" value="1"/>
</dbReference>
<dbReference type="Gene3D" id="3.40.50.2020">
    <property type="match status" value="1"/>
</dbReference>
<dbReference type="Proteomes" id="UP000199632">
    <property type="component" value="Unassembled WGS sequence"/>
</dbReference>
<dbReference type="InterPro" id="IPR050408">
    <property type="entry name" value="HGPRT"/>
</dbReference>
<evidence type="ECO:0000256" key="7">
    <source>
        <dbReference type="ARBA" id="ARBA00022099"/>
    </source>
</evidence>
<dbReference type="InterPro" id="IPR000836">
    <property type="entry name" value="PRTase_dom"/>
</dbReference>
<comment type="pathway">
    <text evidence="4">Purine metabolism; GMP biosynthesis via salvage pathway; GMP from guanine: step 1/1.</text>
</comment>
<evidence type="ECO:0000256" key="5">
    <source>
        <dbReference type="ARBA" id="ARBA00008391"/>
    </source>
</evidence>
<feature type="domain" description="Phosphoribosyltransferase" evidence="17">
    <location>
        <begin position="281"/>
        <end position="428"/>
    </location>
</feature>
<keyword evidence="9 19" id="KW-0328">Glycosyltransferase</keyword>
<keyword evidence="10 19" id="KW-0808">Transferase</keyword>
<dbReference type="Pfam" id="PF00656">
    <property type="entry name" value="Peptidase_C14"/>
    <property type="match status" value="1"/>
</dbReference>
<reference evidence="20" key="1">
    <citation type="submission" date="2016-10" db="EMBL/GenBank/DDBJ databases">
        <authorList>
            <person name="Varghese N."/>
            <person name="Submissions S."/>
        </authorList>
    </citation>
    <scope>NUCLEOTIDE SEQUENCE [LARGE SCALE GENOMIC DNA]</scope>
    <source>
        <strain evidence="20">DSM 44718</strain>
    </source>
</reference>
<dbReference type="GO" id="GO:0000287">
    <property type="term" value="F:magnesium ion binding"/>
    <property type="evidence" value="ECO:0007669"/>
    <property type="project" value="TreeGrafter"/>
</dbReference>
<protein>
    <recommendedName>
        <fullName evidence="7">Hypoxanthine-guanine phosphoribosyltransferase</fullName>
        <ecNumber evidence="6">2.4.2.8</ecNumber>
    </recommendedName>
</protein>
<dbReference type="EC" id="2.4.2.8" evidence="6"/>
<dbReference type="NCBIfam" id="NF047832">
    <property type="entry name" value="caspase_w_EACC1"/>
    <property type="match status" value="1"/>
</dbReference>
<dbReference type="AlphaFoldDB" id="A0A1H3TP95"/>
<dbReference type="GO" id="GO:0006178">
    <property type="term" value="P:guanine salvage"/>
    <property type="evidence" value="ECO:0007669"/>
    <property type="project" value="TreeGrafter"/>
</dbReference>
<evidence type="ECO:0000256" key="14">
    <source>
        <dbReference type="ARBA" id="ARBA00022842"/>
    </source>
</evidence>
<evidence type="ECO:0000259" key="18">
    <source>
        <dbReference type="Pfam" id="PF00656"/>
    </source>
</evidence>
<dbReference type="NCBIfam" id="TIGR01203">
    <property type="entry name" value="HGPRTase"/>
    <property type="match status" value="1"/>
</dbReference>
<comment type="cofactor">
    <cofactor evidence="1">
        <name>Mg(2+)</name>
        <dbReference type="ChEBI" id="CHEBI:18420"/>
    </cofactor>
</comment>
<organism evidence="19 20">
    <name type="scientific">Asanoa ishikariensis</name>
    <dbReference type="NCBI Taxonomy" id="137265"/>
    <lineage>
        <taxon>Bacteria</taxon>
        <taxon>Bacillati</taxon>
        <taxon>Actinomycetota</taxon>
        <taxon>Actinomycetes</taxon>
        <taxon>Micromonosporales</taxon>
        <taxon>Micromonosporaceae</taxon>
        <taxon>Asanoa</taxon>
    </lineage>
</organism>
<evidence type="ECO:0000256" key="1">
    <source>
        <dbReference type="ARBA" id="ARBA00001946"/>
    </source>
</evidence>
<dbReference type="PANTHER" id="PTHR43340">
    <property type="entry name" value="HYPOXANTHINE-GUANINE PHOSPHORIBOSYLTRANSFERASE"/>
    <property type="match status" value="1"/>
</dbReference>
<evidence type="ECO:0000256" key="10">
    <source>
        <dbReference type="ARBA" id="ARBA00022679"/>
    </source>
</evidence>
<evidence type="ECO:0000313" key="20">
    <source>
        <dbReference type="Proteomes" id="UP000199632"/>
    </source>
</evidence>
<dbReference type="STRING" id="137265.SAMN05421684_6130"/>
<dbReference type="InterPro" id="IPR029030">
    <property type="entry name" value="Caspase-like_dom_sf"/>
</dbReference>
<evidence type="ECO:0000256" key="3">
    <source>
        <dbReference type="ARBA" id="ARBA00004669"/>
    </source>
</evidence>
<dbReference type="InterPro" id="IPR005904">
    <property type="entry name" value="Hxn_phspho_trans"/>
</dbReference>
<dbReference type="GO" id="GO:0046100">
    <property type="term" value="P:hypoxanthine metabolic process"/>
    <property type="evidence" value="ECO:0007669"/>
    <property type="project" value="TreeGrafter"/>
</dbReference>
<evidence type="ECO:0000313" key="19">
    <source>
        <dbReference type="EMBL" id="SDZ51940.1"/>
    </source>
</evidence>
<keyword evidence="14" id="KW-0460">Magnesium</keyword>
<sequence length="465" mass="50170">MVRLPDPDRSTAVLIGAGRYVSDELADVASITNNLTELQRLLTHPERGSFRPERCMVVADPQDSRELYRLLHRAAADATDTLLVYYAGHGRTGPRLNELYLCTGETEPDLLSITALAYEHLRGILLDSPAANKVVILDCCFSGRAIADLAAPGVAVVSQAAVYGGYVLAATPANAVALAPANEPYTAFTAELIDVLASGVGASPYVTLADLYHQTRHRLTSKGRPLPHQRGSNSVGQLALAHNPAVTAVVDAPSLIAATPPTRPAYLLEADIAYVMITEDQIRAQVAELAALINADYDRSDWGLHIVGMLKGGARLAADLARELTIDVHIDYMQIEALGQADDASARIRILKDLDRDIAGTHVLVVDNLVDTGFSMSWLLKYLESRGAASVEVCVLLRKPERARVAVPIKYVGFDIPDERIVGYALDYADRYWNLPYIGVLKPAVWSRDPNAAPNTAHGTPTTGP</sequence>
<dbReference type="GO" id="GO:0032263">
    <property type="term" value="P:GMP salvage"/>
    <property type="evidence" value="ECO:0007669"/>
    <property type="project" value="TreeGrafter"/>
</dbReference>
<comment type="catalytic activity">
    <reaction evidence="15">
        <text>GMP + diphosphate = guanine + 5-phospho-alpha-D-ribose 1-diphosphate</text>
        <dbReference type="Rhea" id="RHEA:25424"/>
        <dbReference type="ChEBI" id="CHEBI:16235"/>
        <dbReference type="ChEBI" id="CHEBI:33019"/>
        <dbReference type="ChEBI" id="CHEBI:58017"/>
        <dbReference type="ChEBI" id="CHEBI:58115"/>
        <dbReference type="EC" id="2.4.2.8"/>
    </reaction>
    <physiologicalReaction direction="right-to-left" evidence="15">
        <dbReference type="Rhea" id="RHEA:25426"/>
    </physiologicalReaction>
</comment>
<dbReference type="GO" id="GO:0000166">
    <property type="term" value="F:nucleotide binding"/>
    <property type="evidence" value="ECO:0007669"/>
    <property type="project" value="UniProtKB-KW"/>
</dbReference>
<feature type="domain" description="Peptidase C14 caspase" evidence="18">
    <location>
        <begin position="10"/>
        <end position="223"/>
    </location>
</feature>
<proteinExistence type="inferred from homology"/>
<gene>
    <name evidence="19" type="ORF">SAMN05421684_6130</name>
</gene>
<dbReference type="PANTHER" id="PTHR43340:SF1">
    <property type="entry name" value="HYPOXANTHINE PHOSPHORIBOSYLTRANSFERASE"/>
    <property type="match status" value="1"/>
</dbReference>
<comment type="catalytic activity">
    <reaction evidence="16">
        <text>IMP + diphosphate = hypoxanthine + 5-phospho-alpha-D-ribose 1-diphosphate</text>
        <dbReference type="Rhea" id="RHEA:17973"/>
        <dbReference type="ChEBI" id="CHEBI:17368"/>
        <dbReference type="ChEBI" id="CHEBI:33019"/>
        <dbReference type="ChEBI" id="CHEBI:58017"/>
        <dbReference type="ChEBI" id="CHEBI:58053"/>
        <dbReference type="EC" id="2.4.2.8"/>
    </reaction>
    <physiologicalReaction direction="right-to-left" evidence="16">
        <dbReference type="Rhea" id="RHEA:17975"/>
    </physiologicalReaction>
</comment>
<dbReference type="GO" id="GO:0032264">
    <property type="term" value="P:IMP salvage"/>
    <property type="evidence" value="ECO:0007669"/>
    <property type="project" value="TreeGrafter"/>
</dbReference>
<dbReference type="GO" id="GO:0052657">
    <property type="term" value="F:guanine phosphoribosyltransferase activity"/>
    <property type="evidence" value="ECO:0007669"/>
    <property type="project" value="UniProtKB-ARBA"/>
</dbReference>
<evidence type="ECO:0000256" key="11">
    <source>
        <dbReference type="ARBA" id="ARBA00022723"/>
    </source>
</evidence>
<dbReference type="FunFam" id="3.40.50.2020:FF:000006">
    <property type="entry name" value="Hypoxanthine phosphoribosyltransferase"/>
    <property type="match status" value="1"/>
</dbReference>
<dbReference type="InterPro" id="IPR011600">
    <property type="entry name" value="Pept_C14_caspase"/>
</dbReference>
<keyword evidence="12" id="KW-0660">Purine salvage</keyword>
<name>A0A1H3TP95_9ACTN</name>
<comment type="subcellular location">
    <subcellularLocation>
        <location evidence="2">Cytoplasm</location>
    </subcellularLocation>
</comment>
<evidence type="ECO:0000256" key="15">
    <source>
        <dbReference type="ARBA" id="ARBA00048811"/>
    </source>
</evidence>
<dbReference type="Gene3D" id="3.40.50.1460">
    <property type="match status" value="1"/>
</dbReference>
<dbReference type="OrthoDB" id="4464809at2"/>
<evidence type="ECO:0000256" key="4">
    <source>
        <dbReference type="ARBA" id="ARBA00004676"/>
    </source>
</evidence>
<comment type="similarity">
    <text evidence="5">Belongs to the purine/pyrimidine phosphoribosyltransferase family.</text>
</comment>
<evidence type="ECO:0000256" key="6">
    <source>
        <dbReference type="ARBA" id="ARBA00011895"/>
    </source>
</evidence>
<dbReference type="InterPro" id="IPR029057">
    <property type="entry name" value="PRTase-like"/>
</dbReference>
<dbReference type="GO" id="GO:0005829">
    <property type="term" value="C:cytosol"/>
    <property type="evidence" value="ECO:0007669"/>
    <property type="project" value="TreeGrafter"/>
</dbReference>
<dbReference type="GO" id="GO:0006508">
    <property type="term" value="P:proteolysis"/>
    <property type="evidence" value="ECO:0007669"/>
    <property type="project" value="InterPro"/>
</dbReference>
<dbReference type="SUPFAM" id="SSF52129">
    <property type="entry name" value="Caspase-like"/>
    <property type="match status" value="1"/>
</dbReference>
<evidence type="ECO:0000259" key="17">
    <source>
        <dbReference type="Pfam" id="PF00156"/>
    </source>
</evidence>
<evidence type="ECO:0000256" key="16">
    <source>
        <dbReference type="ARBA" id="ARBA00049402"/>
    </source>
</evidence>
<evidence type="ECO:0000256" key="8">
    <source>
        <dbReference type="ARBA" id="ARBA00022490"/>
    </source>
</evidence>
<keyword evidence="11" id="KW-0479">Metal-binding</keyword>
<dbReference type="CDD" id="cd06223">
    <property type="entry name" value="PRTases_typeI"/>
    <property type="match status" value="1"/>
</dbReference>
<keyword evidence="20" id="KW-1185">Reference proteome</keyword>
<dbReference type="GO" id="GO:0006166">
    <property type="term" value="P:purine ribonucleoside salvage"/>
    <property type="evidence" value="ECO:0007669"/>
    <property type="project" value="UniProtKB-KW"/>
</dbReference>
<evidence type="ECO:0000256" key="13">
    <source>
        <dbReference type="ARBA" id="ARBA00022741"/>
    </source>
</evidence>
<evidence type="ECO:0000256" key="12">
    <source>
        <dbReference type="ARBA" id="ARBA00022726"/>
    </source>
</evidence>
<evidence type="ECO:0000256" key="2">
    <source>
        <dbReference type="ARBA" id="ARBA00004496"/>
    </source>
</evidence>
<comment type="pathway">
    <text evidence="3">Purine metabolism; IMP biosynthesis via salvage pathway; IMP from hypoxanthine: step 1/1.</text>
</comment>
<dbReference type="Pfam" id="PF00156">
    <property type="entry name" value="Pribosyltran"/>
    <property type="match status" value="1"/>
</dbReference>
<dbReference type="GO" id="GO:0004197">
    <property type="term" value="F:cysteine-type endopeptidase activity"/>
    <property type="evidence" value="ECO:0007669"/>
    <property type="project" value="InterPro"/>
</dbReference>
<dbReference type="GO" id="GO:0004422">
    <property type="term" value="F:hypoxanthine phosphoribosyltransferase activity"/>
    <property type="evidence" value="ECO:0007669"/>
    <property type="project" value="InterPro"/>
</dbReference>
<dbReference type="EMBL" id="FNQB01000003">
    <property type="protein sequence ID" value="SDZ51940.1"/>
    <property type="molecule type" value="Genomic_DNA"/>
</dbReference>
<evidence type="ECO:0000256" key="9">
    <source>
        <dbReference type="ARBA" id="ARBA00022676"/>
    </source>
</evidence>